<feature type="binding site" evidence="6">
    <location>
        <position position="135"/>
    </location>
    <ligand>
        <name>Fe cation</name>
        <dbReference type="ChEBI" id="CHEBI:24875"/>
    </ligand>
</feature>
<comment type="catalytic activity">
    <reaction evidence="6">
        <text>N-terminal N-formyl-L-methionyl-[peptide] + H2O = N-terminal L-methionyl-[peptide] + formate</text>
        <dbReference type="Rhea" id="RHEA:24420"/>
        <dbReference type="Rhea" id="RHEA-COMP:10639"/>
        <dbReference type="Rhea" id="RHEA-COMP:10640"/>
        <dbReference type="ChEBI" id="CHEBI:15377"/>
        <dbReference type="ChEBI" id="CHEBI:15740"/>
        <dbReference type="ChEBI" id="CHEBI:49298"/>
        <dbReference type="ChEBI" id="CHEBI:64731"/>
        <dbReference type="EC" id="3.5.1.88"/>
    </reaction>
</comment>
<evidence type="ECO:0000256" key="3">
    <source>
        <dbReference type="ARBA" id="ARBA00022801"/>
    </source>
</evidence>
<evidence type="ECO:0000256" key="2">
    <source>
        <dbReference type="ARBA" id="ARBA00022723"/>
    </source>
</evidence>
<dbReference type="PANTHER" id="PTHR10458:SF2">
    <property type="entry name" value="PEPTIDE DEFORMYLASE, MITOCHONDRIAL"/>
    <property type="match status" value="1"/>
</dbReference>
<dbReference type="GO" id="GO:0006412">
    <property type="term" value="P:translation"/>
    <property type="evidence" value="ECO:0007669"/>
    <property type="project" value="UniProtKB-UniRule"/>
</dbReference>
<keyword evidence="5 6" id="KW-0408">Iron</keyword>
<evidence type="ECO:0000256" key="6">
    <source>
        <dbReference type="HAMAP-Rule" id="MF_00163"/>
    </source>
</evidence>
<dbReference type="STRING" id="1437874.CSPHI_06305"/>
<dbReference type="EC" id="3.5.1.88" evidence="6"/>
<dbReference type="PRINTS" id="PR01576">
    <property type="entry name" value="PDEFORMYLASE"/>
</dbReference>
<feature type="active site" evidence="6">
    <location>
        <position position="132"/>
    </location>
</feature>
<comment type="function">
    <text evidence="6">Removes the formyl group from the N-terminal Met of newly synthesized proteins. Requires at least a dipeptide for an efficient rate of reaction. N-terminal L-methionine is a prerequisite for activity but the enzyme has broad specificity at other positions.</text>
</comment>
<evidence type="ECO:0000313" key="7">
    <source>
        <dbReference type="EMBL" id="APT90718.1"/>
    </source>
</evidence>
<dbReference type="HAMAP" id="MF_00163">
    <property type="entry name" value="Pep_deformylase"/>
    <property type="match status" value="1"/>
</dbReference>
<reference evidence="7 8" key="1">
    <citation type="submission" date="2014-08" db="EMBL/GenBank/DDBJ databases">
        <title>Complete genome sequence of Corynebacterium sphenisci CECT 5990(T) (=DSM 44792(T)), isolated from healthy wild penguins.</title>
        <authorList>
            <person name="Ruckert C."/>
            <person name="Albersmeier A."/>
            <person name="Winkler A."/>
            <person name="Kalinowski J."/>
        </authorList>
    </citation>
    <scope>NUCLEOTIDE SEQUENCE [LARGE SCALE GENOMIC DNA]</scope>
    <source>
        <strain evidence="7 8">DSM 44792</strain>
    </source>
</reference>
<dbReference type="PANTHER" id="PTHR10458">
    <property type="entry name" value="PEPTIDE DEFORMYLASE"/>
    <property type="match status" value="1"/>
</dbReference>
<name>A0A1L7CY11_9CORY</name>
<dbReference type="KEGG" id="csph:CSPHI_06305"/>
<comment type="cofactor">
    <cofactor evidence="6">
        <name>Fe(2+)</name>
        <dbReference type="ChEBI" id="CHEBI:29033"/>
    </cofactor>
    <text evidence="6">Binds 1 Fe(2+) ion.</text>
</comment>
<dbReference type="NCBIfam" id="TIGR00079">
    <property type="entry name" value="pept_deformyl"/>
    <property type="match status" value="1"/>
</dbReference>
<dbReference type="InterPro" id="IPR023635">
    <property type="entry name" value="Peptide_deformylase"/>
</dbReference>
<keyword evidence="4 6" id="KW-0648">Protein biosynthesis</keyword>
<dbReference type="NCBIfam" id="NF001159">
    <property type="entry name" value="PRK00150.1-3"/>
    <property type="match status" value="1"/>
</dbReference>
<feature type="binding site" evidence="6">
    <location>
        <position position="89"/>
    </location>
    <ligand>
        <name>Fe cation</name>
        <dbReference type="ChEBI" id="CHEBI:24875"/>
    </ligand>
</feature>
<dbReference type="PIRSF" id="PIRSF004749">
    <property type="entry name" value="Pep_def"/>
    <property type="match status" value="1"/>
</dbReference>
<accession>A0A1L7CY11</accession>
<dbReference type="InterPro" id="IPR036821">
    <property type="entry name" value="Peptide_deformylase_sf"/>
</dbReference>
<protein>
    <recommendedName>
        <fullName evidence="6">Peptide deformylase</fullName>
        <shortName evidence="6">PDF</shortName>
        <ecNumber evidence="6">3.5.1.88</ecNumber>
    </recommendedName>
    <alternativeName>
        <fullName evidence="6">Polypeptide deformylase</fullName>
    </alternativeName>
</protein>
<dbReference type="Gene3D" id="3.90.45.10">
    <property type="entry name" value="Peptide deformylase"/>
    <property type="match status" value="1"/>
</dbReference>
<dbReference type="GO" id="GO:0046872">
    <property type="term" value="F:metal ion binding"/>
    <property type="evidence" value="ECO:0007669"/>
    <property type="project" value="UniProtKB-KW"/>
</dbReference>
<evidence type="ECO:0000313" key="8">
    <source>
        <dbReference type="Proteomes" id="UP000185469"/>
    </source>
</evidence>
<dbReference type="SUPFAM" id="SSF56420">
    <property type="entry name" value="Peptide deformylase"/>
    <property type="match status" value="1"/>
</dbReference>
<proteinExistence type="inferred from homology"/>
<keyword evidence="2 6" id="KW-0479">Metal-binding</keyword>
<dbReference type="RefSeq" id="WP_075693831.1">
    <property type="nucleotide sequence ID" value="NZ_CP009248.1"/>
</dbReference>
<evidence type="ECO:0000256" key="5">
    <source>
        <dbReference type="ARBA" id="ARBA00023004"/>
    </source>
</evidence>
<organism evidence="7 8">
    <name type="scientific">Corynebacterium sphenisci DSM 44792</name>
    <dbReference type="NCBI Taxonomy" id="1437874"/>
    <lineage>
        <taxon>Bacteria</taxon>
        <taxon>Bacillati</taxon>
        <taxon>Actinomycetota</taxon>
        <taxon>Actinomycetes</taxon>
        <taxon>Mycobacteriales</taxon>
        <taxon>Corynebacteriaceae</taxon>
        <taxon>Corynebacterium</taxon>
    </lineage>
</organism>
<keyword evidence="3 6" id="KW-0378">Hydrolase</keyword>
<sequence>MAIRDIRLFGDPALTSRAEEITVFDEQLGRLAEDLLDTMDAGGGVGLAANQIGVLRRIFAYDCEGRRGVLVNPRWEPVGEATEVAEEGCLSIPGVAADTERHLRVRATGQDAAGTPVTIEAEGLLARCIQHEADHLDGVLFLRRLEPAARRAAMARVRAMDWFRNGR</sequence>
<dbReference type="CDD" id="cd00487">
    <property type="entry name" value="Pep_deformylase"/>
    <property type="match status" value="1"/>
</dbReference>
<evidence type="ECO:0000256" key="4">
    <source>
        <dbReference type="ARBA" id="ARBA00022917"/>
    </source>
</evidence>
<feature type="binding site" evidence="6">
    <location>
        <position position="131"/>
    </location>
    <ligand>
        <name>Fe cation</name>
        <dbReference type="ChEBI" id="CHEBI:24875"/>
    </ligand>
</feature>
<dbReference type="Proteomes" id="UP000185469">
    <property type="component" value="Chromosome"/>
</dbReference>
<dbReference type="EMBL" id="CP009248">
    <property type="protein sequence ID" value="APT90718.1"/>
    <property type="molecule type" value="Genomic_DNA"/>
</dbReference>
<dbReference type="Pfam" id="PF01327">
    <property type="entry name" value="Pep_deformylase"/>
    <property type="match status" value="1"/>
</dbReference>
<gene>
    <name evidence="6" type="primary">def</name>
    <name evidence="7" type="ORF">CSPHI_06305</name>
</gene>
<dbReference type="OrthoDB" id="9804313at2"/>
<dbReference type="GO" id="GO:0042586">
    <property type="term" value="F:peptide deformylase activity"/>
    <property type="evidence" value="ECO:0007669"/>
    <property type="project" value="UniProtKB-UniRule"/>
</dbReference>
<dbReference type="AlphaFoldDB" id="A0A1L7CY11"/>
<comment type="similarity">
    <text evidence="1 6">Belongs to the polypeptide deformylase family.</text>
</comment>
<evidence type="ECO:0000256" key="1">
    <source>
        <dbReference type="ARBA" id="ARBA00010759"/>
    </source>
</evidence>
<keyword evidence="8" id="KW-1185">Reference proteome</keyword>